<evidence type="ECO:0000259" key="4">
    <source>
        <dbReference type="Pfam" id="PF08241"/>
    </source>
</evidence>
<comment type="caution">
    <text evidence="5">The sequence shown here is derived from an EMBL/GenBank/DDBJ whole genome shotgun (WGS) entry which is preliminary data.</text>
</comment>
<evidence type="ECO:0000313" key="5">
    <source>
        <dbReference type="EMBL" id="CAI4214914.1"/>
    </source>
</evidence>
<dbReference type="PANTHER" id="PTHR44942:SF4">
    <property type="entry name" value="METHYLTRANSFERASE TYPE 11 DOMAIN-CONTAINING PROTEIN"/>
    <property type="match status" value="1"/>
</dbReference>
<keyword evidence="2" id="KW-0489">Methyltransferase</keyword>
<sequence length="286" mass="31831">MSIFGRTTYSAASYAAFRPSYPPSLFNKVLAYHAQGSRGPSSPSEAGTLLDLGCGHGLIARALASHFRRVIGVDPSRGMIEQARSMTIGKADNIEFRQGKAEELQFLDDGEIDMVVVGQAAHWFDMDKLWPELARVVKKGGSLAIWGYKDNIIVGQPEATKIYDEFTYSDEKVGPGFESMGPYWEQPGRQIIRDSLQAVKPPSHEWVGELGEFEGYVRSFSAYVGWRDNHPESKPRTDGGSGDIVDVMFDQILEAVPEWKAIGPDGWREEKIEAIWGTVLIMARRK</sequence>
<dbReference type="AlphaFoldDB" id="A0A9P1MBN8"/>
<accession>A0A9P1MBN8</accession>
<feature type="domain" description="Methyltransferase type 11" evidence="4">
    <location>
        <begin position="50"/>
        <end position="145"/>
    </location>
</feature>
<evidence type="ECO:0000256" key="1">
    <source>
        <dbReference type="ARBA" id="ARBA00008361"/>
    </source>
</evidence>
<dbReference type="InterPro" id="IPR029063">
    <property type="entry name" value="SAM-dependent_MTases_sf"/>
</dbReference>
<dbReference type="OrthoDB" id="10027013at2759"/>
<keyword evidence="6" id="KW-1185">Reference proteome</keyword>
<dbReference type="GO" id="GO:0008757">
    <property type="term" value="F:S-adenosylmethionine-dependent methyltransferase activity"/>
    <property type="evidence" value="ECO:0007669"/>
    <property type="project" value="InterPro"/>
</dbReference>
<keyword evidence="3" id="KW-0808">Transferase</keyword>
<protein>
    <recommendedName>
        <fullName evidence="4">Methyltransferase type 11 domain-containing protein</fullName>
    </recommendedName>
</protein>
<evidence type="ECO:0000313" key="6">
    <source>
        <dbReference type="Proteomes" id="UP000838763"/>
    </source>
</evidence>
<comment type="similarity">
    <text evidence="1">Belongs to the methyltransferase superfamily.</text>
</comment>
<gene>
    <name evidence="5" type="ORF">PPNO1_LOCUS4642</name>
</gene>
<dbReference type="PANTHER" id="PTHR44942">
    <property type="entry name" value="METHYLTRANSF_11 DOMAIN-CONTAINING PROTEIN"/>
    <property type="match status" value="1"/>
</dbReference>
<evidence type="ECO:0000256" key="3">
    <source>
        <dbReference type="ARBA" id="ARBA00022679"/>
    </source>
</evidence>
<dbReference type="Proteomes" id="UP000838763">
    <property type="component" value="Unassembled WGS sequence"/>
</dbReference>
<reference evidence="5" key="1">
    <citation type="submission" date="2022-11" db="EMBL/GenBank/DDBJ databases">
        <authorList>
            <person name="Scott C."/>
            <person name="Bruce N."/>
        </authorList>
    </citation>
    <scope>NUCLEOTIDE SEQUENCE</scope>
</reference>
<dbReference type="EMBL" id="CALLCH030000012">
    <property type="protein sequence ID" value="CAI4214914.1"/>
    <property type="molecule type" value="Genomic_DNA"/>
</dbReference>
<dbReference type="CDD" id="cd02440">
    <property type="entry name" value="AdoMet_MTases"/>
    <property type="match status" value="1"/>
</dbReference>
<dbReference type="Pfam" id="PF08241">
    <property type="entry name" value="Methyltransf_11"/>
    <property type="match status" value="1"/>
</dbReference>
<dbReference type="InterPro" id="IPR051052">
    <property type="entry name" value="Diverse_substrate_MTase"/>
</dbReference>
<dbReference type="SUPFAM" id="SSF53335">
    <property type="entry name" value="S-adenosyl-L-methionine-dependent methyltransferases"/>
    <property type="match status" value="1"/>
</dbReference>
<name>A0A9P1MBN8_9PEZI</name>
<dbReference type="Gene3D" id="3.40.50.150">
    <property type="entry name" value="Vaccinia Virus protein VP39"/>
    <property type="match status" value="1"/>
</dbReference>
<dbReference type="GO" id="GO:0032259">
    <property type="term" value="P:methylation"/>
    <property type="evidence" value="ECO:0007669"/>
    <property type="project" value="UniProtKB-KW"/>
</dbReference>
<proteinExistence type="inferred from homology"/>
<organism evidence="5 6">
    <name type="scientific">Parascedosporium putredinis</name>
    <dbReference type="NCBI Taxonomy" id="1442378"/>
    <lineage>
        <taxon>Eukaryota</taxon>
        <taxon>Fungi</taxon>
        <taxon>Dikarya</taxon>
        <taxon>Ascomycota</taxon>
        <taxon>Pezizomycotina</taxon>
        <taxon>Sordariomycetes</taxon>
        <taxon>Hypocreomycetidae</taxon>
        <taxon>Microascales</taxon>
        <taxon>Microascaceae</taxon>
        <taxon>Parascedosporium</taxon>
    </lineage>
</organism>
<dbReference type="InterPro" id="IPR013216">
    <property type="entry name" value="Methyltransf_11"/>
</dbReference>
<evidence type="ECO:0000256" key="2">
    <source>
        <dbReference type="ARBA" id="ARBA00022603"/>
    </source>
</evidence>